<comment type="subcellular location">
    <subcellularLocation>
        <location evidence="1">Nucleus</location>
        <location evidence="1">Nucleolus</location>
    </subcellularLocation>
</comment>
<evidence type="ECO:0000256" key="6">
    <source>
        <dbReference type="SAM" id="MobiDB-lite"/>
    </source>
</evidence>
<dbReference type="Pfam" id="PF05890">
    <property type="entry name" value="Ebp2"/>
    <property type="match status" value="1"/>
</dbReference>
<feature type="compositionally biased region" description="Acidic residues" evidence="6">
    <location>
        <begin position="47"/>
        <end position="57"/>
    </location>
</feature>
<evidence type="ECO:0000313" key="7">
    <source>
        <dbReference type="EMBL" id="KAK8017497.1"/>
    </source>
</evidence>
<feature type="compositionally biased region" description="Low complexity" evidence="6">
    <location>
        <begin position="83"/>
        <end position="94"/>
    </location>
</feature>
<gene>
    <name evidence="7" type="ORF">PG993_013823</name>
</gene>
<feature type="region of interest" description="Disordered" evidence="6">
    <location>
        <begin position="296"/>
        <end position="331"/>
    </location>
</feature>
<accession>A0ABR1RRP5</accession>
<dbReference type="PANTHER" id="PTHR13028:SF0">
    <property type="entry name" value="RRNA-PROCESSING PROTEIN EBP2-RELATED"/>
    <property type="match status" value="1"/>
</dbReference>
<feature type="region of interest" description="Disordered" evidence="6">
    <location>
        <begin position="343"/>
        <end position="421"/>
    </location>
</feature>
<evidence type="ECO:0000256" key="2">
    <source>
        <dbReference type="ARBA" id="ARBA00007336"/>
    </source>
</evidence>
<evidence type="ECO:0000256" key="1">
    <source>
        <dbReference type="ARBA" id="ARBA00004604"/>
    </source>
</evidence>
<evidence type="ECO:0000313" key="8">
    <source>
        <dbReference type="Proteomes" id="UP001444661"/>
    </source>
</evidence>
<sequence length="421" mass="46941">MVTKGRLKMALAHEKGVDFKKLHQKKVAKQAAKKKQSKTGGAAKDGEAEEWEDEEEETKGGAPIDDEDDEDDSEDEDEEENDVAAYLDDSASSDSEVEMEEKIARVRQPKQSELKQKSSNKKAAAAAVEEDDEDDDEEDPEEDIALEDLEDLSEEDKEDLVPHQRLTINNTTALEAALKRISIATDKSVPFKSHMTLSSVEPTADNIPDVMDDLKRELAFYGQALETVKQARSLLKAENVPFSRPNDYFAEMVKDDGQMEKVKARLVEEASAKKASAEARKLRDLKKFGKQVQVNKLQERQKAKKETLDKIKTLKRKRAENSDDLGTHEADLFDVGVEEELGKYDGKKRGAARSGDRPNNKRMKKDQKYGFGGKKRHSKSGDAISSGDLSGFSQKGMKQGTKGKPPKTARLGKSRRNAGKR</sequence>
<reference evidence="7 8" key="1">
    <citation type="submission" date="2023-01" db="EMBL/GenBank/DDBJ databases">
        <title>Analysis of 21 Apiospora genomes using comparative genomics revels a genus with tremendous synthesis potential of carbohydrate active enzymes and secondary metabolites.</title>
        <authorList>
            <person name="Sorensen T."/>
        </authorList>
    </citation>
    <scope>NUCLEOTIDE SEQUENCE [LARGE SCALE GENOMIC DNA]</scope>
    <source>
        <strain evidence="7 8">CBS 33761</strain>
    </source>
</reference>
<dbReference type="PANTHER" id="PTHR13028">
    <property type="entry name" value="RRNA PROCESSING PROTEIN EBNA1-BINDING PROTEIN-RELATED"/>
    <property type="match status" value="1"/>
</dbReference>
<dbReference type="EMBL" id="JAQQWK010000013">
    <property type="protein sequence ID" value="KAK8017497.1"/>
    <property type="molecule type" value="Genomic_DNA"/>
</dbReference>
<feature type="compositionally biased region" description="Basic residues" evidence="6">
    <location>
        <begin position="404"/>
        <end position="421"/>
    </location>
</feature>
<feature type="region of interest" description="Disordered" evidence="6">
    <location>
        <begin position="22"/>
        <end position="159"/>
    </location>
</feature>
<feature type="compositionally biased region" description="Basic and acidic residues" evidence="6">
    <location>
        <begin position="343"/>
        <end position="359"/>
    </location>
</feature>
<keyword evidence="5" id="KW-0539">Nucleus</keyword>
<feature type="compositionally biased region" description="Acidic residues" evidence="6">
    <location>
        <begin position="128"/>
        <end position="158"/>
    </location>
</feature>
<keyword evidence="4" id="KW-0175">Coiled coil</keyword>
<feature type="compositionally biased region" description="Acidic residues" evidence="6">
    <location>
        <begin position="64"/>
        <end position="82"/>
    </location>
</feature>
<organism evidence="7 8">
    <name type="scientific">Apiospora rasikravindrae</name>
    <dbReference type="NCBI Taxonomy" id="990691"/>
    <lineage>
        <taxon>Eukaryota</taxon>
        <taxon>Fungi</taxon>
        <taxon>Dikarya</taxon>
        <taxon>Ascomycota</taxon>
        <taxon>Pezizomycotina</taxon>
        <taxon>Sordariomycetes</taxon>
        <taxon>Xylariomycetidae</taxon>
        <taxon>Amphisphaeriales</taxon>
        <taxon>Apiosporaceae</taxon>
        <taxon>Apiospora</taxon>
    </lineage>
</organism>
<keyword evidence="3" id="KW-0690">Ribosome biogenesis</keyword>
<feature type="compositionally biased region" description="Basic and acidic residues" evidence="6">
    <location>
        <begin position="100"/>
        <end position="116"/>
    </location>
</feature>
<keyword evidence="8" id="KW-1185">Reference proteome</keyword>
<comment type="caution">
    <text evidence="7">The sequence shown here is derived from an EMBL/GenBank/DDBJ whole genome shotgun (WGS) entry which is preliminary data.</text>
</comment>
<dbReference type="Proteomes" id="UP001444661">
    <property type="component" value="Unassembled WGS sequence"/>
</dbReference>
<evidence type="ECO:0000256" key="3">
    <source>
        <dbReference type="ARBA" id="ARBA00022517"/>
    </source>
</evidence>
<feature type="compositionally biased region" description="Basic residues" evidence="6">
    <location>
        <begin position="22"/>
        <end position="37"/>
    </location>
</feature>
<protein>
    <submittedName>
        <fullName evidence="7">Uncharacterized protein</fullName>
    </submittedName>
</protein>
<feature type="compositionally biased region" description="Basic and acidic residues" evidence="6">
    <location>
        <begin position="319"/>
        <end position="331"/>
    </location>
</feature>
<feature type="compositionally biased region" description="Basic and acidic residues" evidence="6">
    <location>
        <begin position="297"/>
        <end position="312"/>
    </location>
</feature>
<dbReference type="InterPro" id="IPR008610">
    <property type="entry name" value="Ebp2"/>
</dbReference>
<name>A0ABR1RRP5_9PEZI</name>
<comment type="similarity">
    <text evidence="2">Belongs to the EBP2 family.</text>
</comment>
<proteinExistence type="inferred from homology"/>
<evidence type="ECO:0000256" key="5">
    <source>
        <dbReference type="ARBA" id="ARBA00023242"/>
    </source>
</evidence>
<evidence type="ECO:0000256" key="4">
    <source>
        <dbReference type="ARBA" id="ARBA00023054"/>
    </source>
</evidence>